<dbReference type="Proteomes" id="UP000236318">
    <property type="component" value="Unassembled WGS sequence"/>
</dbReference>
<feature type="signal peptide" evidence="1">
    <location>
        <begin position="1"/>
        <end position="28"/>
    </location>
</feature>
<sequence length="153" mass="15760">VRLINGRALAVVSVVLGVAVLNAGAANADGPVQVKSRLGDACLDAPGGNWYAAVVVNPCNGSDSQRWNLIGRQLQNVALGGGCLVNPAGHGMFAHLAPCTGMWNLNWNIDPNGHFSTDPGMLCLTVLGGPGPGTWVSTRYCGDDPAQGWDIVA</sequence>
<accession>A0A2K4Y975</accession>
<gene>
    <name evidence="3" type="ORF">MAAFP003_1984</name>
</gene>
<feature type="non-terminal residue" evidence="3">
    <location>
        <position position="1"/>
    </location>
</feature>
<organism evidence="3 4">
    <name type="scientific">Mycobacterium ahvazicum</name>
    <dbReference type="NCBI Taxonomy" id="1964395"/>
    <lineage>
        <taxon>Bacteria</taxon>
        <taxon>Bacillati</taxon>
        <taxon>Actinomycetota</taxon>
        <taxon>Actinomycetes</taxon>
        <taxon>Mycobacteriales</taxon>
        <taxon>Mycobacteriaceae</taxon>
        <taxon>Mycobacterium</taxon>
        <taxon>Mycobacterium simiae complex</taxon>
    </lineage>
</organism>
<dbReference type="Pfam" id="PF00652">
    <property type="entry name" value="Ricin_B_lectin"/>
    <property type="match status" value="1"/>
</dbReference>
<dbReference type="PROSITE" id="PS50231">
    <property type="entry name" value="RICIN_B_LECTIN"/>
    <property type="match status" value="1"/>
</dbReference>
<reference evidence="3" key="1">
    <citation type="submission" date="2018-01" db="EMBL/GenBank/DDBJ databases">
        <authorList>
            <consortium name="Urmite Genomes"/>
        </authorList>
    </citation>
    <scope>NUCLEOTIDE SEQUENCE [LARGE SCALE GENOMIC DNA]</scope>
    <source>
        <strain evidence="3">AFP003</strain>
    </source>
</reference>
<dbReference type="InterPro" id="IPR035992">
    <property type="entry name" value="Ricin_B-like_lectins"/>
</dbReference>
<keyword evidence="1" id="KW-0732">Signal</keyword>
<evidence type="ECO:0000313" key="4">
    <source>
        <dbReference type="Proteomes" id="UP000236318"/>
    </source>
</evidence>
<evidence type="ECO:0000259" key="2">
    <source>
        <dbReference type="SMART" id="SM00458"/>
    </source>
</evidence>
<comment type="caution">
    <text evidence="3">The sequence shown here is derived from an EMBL/GenBank/DDBJ whole genome shotgun (WGS) entry which is preliminary data.</text>
</comment>
<keyword evidence="4" id="KW-1185">Reference proteome</keyword>
<dbReference type="AlphaFoldDB" id="A0A2K4Y975"/>
<name>A0A2K4Y975_9MYCO</name>
<dbReference type="SUPFAM" id="SSF50370">
    <property type="entry name" value="Ricin B-like lectins"/>
    <property type="match status" value="1"/>
</dbReference>
<dbReference type="Gene3D" id="2.80.10.50">
    <property type="match status" value="1"/>
</dbReference>
<evidence type="ECO:0000313" key="3">
    <source>
        <dbReference type="EMBL" id="SOX53314.1"/>
    </source>
</evidence>
<dbReference type="CDD" id="cd00161">
    <property type="entry name" value="beta-trefoil_Ricin-like"/>
    <property type="match status" value="1"/>
</dbReference>
<dbReference type="InterPro" id="IPR000772">
    <property type="entry name" value="Ricin_B_lectin"/>
</dbReference>
<proteinExistence type="predicted"/>
<feature type="chain" id="PRO_5014368542" description="Ricin B lectin domain-containing protein" evidence="1">
    <location>
        <begin position="29"/>
        <end position="153"/>
    </location>
</feature>
<protein>
    <recommendedName>
        <fullName evidence="2">Ricin B lectin domain-containing protein</fullName>
    </recommendedName>
</protein>
<feature type="domain" description="Ricin B lectin" evidence="2">
    <location>
        <begin position="30"/>
        <end position="152"/>
    </location>
</feature>
<dbReference type="SMART" id="SM00458">
    <property type="entry name" value="RICIN"/>
    <property type="match status" value="1"/>
</dbReference>
<evidence type="ECO:0000256" key="1">
    <source>
        <dbReference type="SAM" id="SignalP"/>
    </source>
</evidence>
<dbReference type="EMBL" id="FXEG02000002">
    <property type="protein sequence ID" value="SOX53314.1"/>
    <property type="molecule type" value="Genomic_DNA"/>
</dbReference>